<feature type="transmembrane region" description="Helical" evidence="7">
    <location>
        <begin position="83"/>
        <end position="110"/>
    </location>
</feature>
<keyword evidence="4 10" id="KW-0067">ATP-binding</keyword>
<feature type="domain" description="ABC transmembrane type-1" evidence="9">
    <location>
        <begin position="49"/>
        <end position="330"/>
    </location>
</feature>
<proteinExistence type="predicted"/>
<keyword evidence="11" id="KW-1185">Reference proteome</keyword>
<evidence type="ECO:0000256" key="5">
    <source>
        <dbReference type="ARBA" id="ARBA00022989"/>
    </source>
</evidence>
<evidence type="ECO:0000256" key="7">
    <source>
        <dbReference type="SAM" id="Phobius"/>
    </source>
</evidence>
<dbReference type="InterPro" id="IPR003593">
    <property type="entry name" value="AAA+_ATPase"/>
</dbReference>
<dbReference type="PANTHER" id="PTHR24221">
    <property type="entry name" value="ATP-BINDING CASSETTE SUB-FAMILY B"/>
    <property type="match status" value="1"/>
</dbReference>
<evidence type="ECO:0000313" key="11">
    <source>
        <dbReference type="Proteomes" id="UP001589627"/>
    </source>
</evidence>
<evidence type="ECO:0000259" key="8">
    <source>
        <dbReference type="PROSITE" id="PS50893"/>
    </source>
</evidence>
<evidence type="ECO:0000256" key="4">
    <source>
        <dbReference type="ARBA" id="ARBA00022840"/>
    </source>
</evidence>
<feature type="transmembrane region" description="Helical" evidence="7">
    <location>
        <begin position="275"/>
        <end position="294"/>
    </location>
</feature>
<keyword evidence="3" id="KW-0547">Nucleotide-binding</keyword>
<name>A0ABV5YI31_9ACTN</name>
<keyword evidence="5 7" id="KW-1133">Transmembrane helix</keyword>
<evidence type="ECO:0000256" key="1">
    <source>
        <dbReference type="ARBA" id="ARBA00004651"/>
    </source>
</evidence>
<evidence type="ECO:0000313" key="10">
    <source>
        <dbReference type="EMBL" id="MFB9834715.1"/>
    </source>
</evidence>
<reference evidence="10 11" key="1">
    <citation type="submission" date="2024-09" db="EMBL/GenBank/DDBJ databases">
        <authorList>
            <person name="Sun Q."/>
            <person name="Mori K."/>
        </authorList>
    </citation>
    <scope>NUCLEOTIDE SEQUENCE [LARGE SCALE GENOMIC DNA]</scope>
    <source>
        <strain evidence="10 11">TBRC 0563</strain>
    </source>
</reference>
<organism evidence="10 11">
    <name type="scientific">Actinoallomurus acaciae</name>
    <dbReference type="NCBI Taxonomy" id="502577"/>
    <lineage>
        <taxon>Bacteria</taxon>
        <taxon>Bacillati</taxon>
        <taxon>Actinomycetota</taxon>
        <taxon>Actinomycetes</taxon>
        <taxon>Streptosporangiales</taxon>
        <taxon>Thermomonosporaceae</taxon>
        <taxon>Actinoallomurus</taxon>
    </lineage>
</organism>
<dbReference type="Gene3D" id="1.20.1560.10">
    <property type="entry name" value="ABC transporter type 1, transmembrane domain"/>
    <property type="match status" value="1"/>
</dbReference>
<dbReference type="Gene3D" id="3.40.50.300">
    <property type="entry name" value="P-loop containing nucleotide triphosphate hydrolases"/>
    <property type="match status" value="1"/>
</dbReference>
<dbReference type="EMBL" id="JBHLZP010000155">
    <property type="protein sequence ID" value="MFB9834715.1"/>
    <property type="molecule type" value="Genomic_DNA"/>
</dbReference>
<dbReference type="GO" id="GO:0005524">
    <property type="term" value="F:ATP binding"/>
    <property type="evidence" value="ECO:0007669"/>
    <property type="project" value="UniProtKB-KW"/>
</dbReference>
<gene>
    <name evidence="10" type="ORF">ACFFNX_21240</name>
</gene>
<keyword evidence="6 7" id="KW-0472">Membrane</keyword>
<dbReference type="Pfam" id="PF00005">
    <property type="entry name" value="ABC_tran"/>
    <property type="match status" value="1"/>
</dbReference>
<keyword evidence="2 7" id="KW-0812">Transmembrane</keyword>
<dbReference type="CDD" id="cd07346">
    <property type="entry name" value="ABC_6TM_exporters"/>
    <property type="match status" value="1"/>
</dbReference>
<dbReference type="SMART" id="SM00382">
    <property type="entry name" value="AAA"/>
    <property type="match status" value="1"/>
</dbReference>
<dbReference type="InterPro" id="IPR027417">
    <property type="entry name" value="P-loop_NTPase"/>
</dbReference>
<dbReference type="SUPFAM" id="SSF90123">
    <property type="entry name" value="ABC transporter transmembrane region"/>
    <property type="match status" value="1"/>
</dbReference>
<dbReference type="InterPro" id="IPR011527">
    <property type="entry name" value="ABC1_TM_dom"/>
</dbReference>
<evidence type="ECO:0000256" key="3">
    <source>
        <dbReference type="ARBA" id="ARBA00022741"/>
    </source>
</evidence>
<evidence type="ECO:0000256" key="6">
    <source>
        <dbReference type="ARBA" id="ARBA00023136"/>
    </source>
</evidence>
<protein>
    <submittedName>
        <fullName evidence="10">ABC transporter ATP-binding protein</fullName>
    </submittedName>
</protein>
<evidence type="ECO:0000256" key="2">
    <source>
        <dbReference type="ARBA" id="ARBA00022692"/>
    </source>
</evidence>
<evidence type="ECO:0000259" key="9">
    <source>
        <dbReference type="PROSITE" id="PS50929"/>
    </source>
</evidence>
<dbReference type="Proteomes" id="UP001589627">
    <property type="component" value="Unassembled WGS sequence"/>
</dbReference>
<dbReference type="PROSITE" id="PS50929">
    <property type="entry name" value="ABC_TM1F"/>
    <property type="match status" value="1"/>
</dbReference>
<dbReference type="InterPro" id="IPR039421">
    <property type="entry name" value="Type_1_exporter"/>
</dbReference>
<dbReference type="PANTHER" id="PTHR24221:SF654">
    <property type="entry name" value="ATP-BINDING CASSETTE SUB-FAMILY B MEMBER 6"/>
    <property type="match status" value="1"/>
</dbReference>
<dbReference type="InterPro" id="IPR003439">
    <property type="entry name" value="ABC_transporter-like_ATP-bd"/>
</dbReference>
<dbReference type="Pfam" id="PF00664">
    <property type="entry name" value="ABC_membrane"/>
    <property type="match status" value="1"/>
</dbReference>
<sequence>MTGATTDASPAGGSGSRSAGRVLLPVATGRQVRAYLRRVMRGRRPLLCATAVTMIAESLLGLVGPVAIGWITQAIADHRGVGVLVGPVVLLATSTVAGAAAGWGSTVLLARTVLPAVARLREETVAAAVELPIDVVEAGGAGDLVSRVSGDAELVSDAASDALGSFIGSGLAILAALAGLAALDWRFALAGLLAVPIQAHTLRWYLRTSRPIYAGGRVADGRRASALLTGFTALSTLRALRLGASQRDRVEAASAESMDYEFRAVRAATRFYGRLNLAEFVGLGAILLVAYFLVRAELVSLGAATTAALFFAGLFGPINIVLGVFDGIQQAGAGLARLVGITTLTGARDAGRPAPGPIGTAASLTAENVSFGYGEGPDVVRDISLRLEPGRQIAVVGTTGSGKSTLASLLAGLRRPRTGTAALDGVFLEYIDLPQHHVALVTQETHVFAGTIADNLRLARPEATREAIDDALHAVGAHDWVEALPDGIETPVGGGGRPLTASQAQQLALARLWLLDPPIVILDEATAEAGSDTARALDHAARQVTRGRSSVVIAHRLGQAAHADIVIVMENGRVGERGGHEELRAAGGVYATLWAAWSQASSGPA</sequence>
<accession>A0ABV5YI31</accession>
<comment type="caution">
    <text evidence="10">The sequence shown here is derived from an EMBL/GenBank/DDBJ whole genome shotgun (WGS) entry which is preliminary data.</text>
</comment>
<feature type="transmembrane region" description="Helical" evidence="7">
    <location>
        <begin position="300"/>
        <end position="325"/>
    </location>
</feature>
<dbReference type="RefSeq" id="WP_378204844.1">
    <property type="nucleotide sequence ID" value="NZ_JBHLZP010000155.1"/>
</dbReference>
<dbReference type="SUPFAM" id="SSF52540">
    <property type="entry name" value="P-loop containing nucleoside triphosphate hydrolases"/>
    <property type="match status" value="1"/>
</dbReference>
<feature type="transmembrane region" description="Helical" evidence="7">
    <location>
        <begin position="46"/>
        <end position="71"/>
    </location>
</feature>
<comment type="subcellular location">
    <subcellularLocation>
        <location evidence="1">Cell membrane</location>
        <topology evidence="1">Multi-pass membrane protein</topology>
    </subcellularLocation>
</comment>
<dbReference type="PROSITE" id="PS50893">
    <property type="entry name" value="ABC_TRANSPORTER_2"/>
    <property type="match status" value="1"/>
</dbReference>
<feature type="domain" description="ABC transporter" evidence="8">
    <location>
        <begin position="364"/>
        <end position="596"/>
    </location>
</feature>
<dbReference type="InterPro" id="IPR036640">
    <property type="entry name" value="ABC1_TM_sf"/>
</dbReference>